<evidence type="ECO:0000259" key="8">
    <source>
        <dbReference type="Pfam" id="PF02308"/>
    </source>
</evidence>
<dbReference type="Proteomes" id="UP000216020">
    <property type="component" value="Unassembled WGS sequence"/>
</dbReference>
<keyword evidence="10" id="KW-1185">Reference proteome</keyword>
<gene>
    <name evidence="9" type="ORF">CAL29_04870</name>
</gene>
<evidence type="ECO:0000313" key="10">
    <source>
        <dbReference type="Proteomes" id="UP000216020"/>
    </source>
</evidence>
<comment type="caution">
    <text evidence="9">The sequence shown here is derived from an EMBL/GenBank/DDBJ whole genome shotgun (WGS) entry which is preliminary data.</text>
</comment>
<dbReference type="InterPro" id="IPR049177">
    <property type="entry name" value="MgtC_SapB_SrpB_YhiD_N"/>
</dbReference>
<evidence type="ECO:0000256" key="1">
    <source>
        <dbReference type="ARBA" id="ARBA00004651"/>
    </source>
</evidence>
<dbReference type="PRINTS" id="PR01837">
    <property type="entry name" value="MGTCSAPBPROT"/>
</dbReference>
<accession>A0A261SL03</accession>
<dbReference type="GO" id="GO:0032259">
    <property type="term" value="P:methylation"/>
    <property type="evidence" value="ECO:0007669"/>
    <property type="project" value="UniProtKB-KW"/>
</dbReference>
<feature type="transmembrane region" description="Helical" evidence="7">
    <location>
        <begin position="25"/>
        <end position="43"/>
    </location>
</feature>
<reference evidence="10" key="1">
    <citation type="submission" date="2017-05" db="EMBL/GenBank/DDBJ databases">
        <title>Complete and WGS of Bordetella genogroups.</title>
        <authorList>
            <person name="Spilker T."/>
            <person name="Lipuma J."/>
        </authorList>
    </citation>
    <scope>NUCLEOTIDE SEQUENCE [LARGE SCALE GENOMIC DNA]</scope>
    <source>
        <strain evidence="10">AU16122</strain>
    </source>
</reference>
<keyword evidence="9" id="KW-0808">Transferase</keyword>
<organism evidence="9 10">
    <name type="scientific">Bordetella genomosp. 10</name>
    <dbReference type="NCBI Taxonomy" id="1416804"/>
    <lineage>
        <taxon>Bacteria</taxon>
        <taxon>Pseudomonadati</taxon>
        <taxon>Pseudomonadota</taxon>
        <taxon>Betaproteobacteria</taxon>
        <taxon>Burkholderiales</taxon>
        <taxon>Alcaligenaceae</taxon>
        <taxon>Bordetella</taxon>
    </lineage>
</organism>
<evidence type="ECO:0000256" key="5">
    <source>
        <dbReference type="ARBA" id="ARBA00022989"/>
    </source>
</evidence>
<dbReference type="RefSeq" id="WP_094851822.1">
    <property type="nucleotide sequence ID" value="NZ_NEVM01000001.1"/>
</dbReference>
<name>A0A261SL03_9BORD</name>
<dbReference type="Pfam" id="PF02308">
    <property type="entry name" value="MgtC"/>
    <property type="match status" value="1"/>
</dbReference>
<feature type="transmembrane region" description="Helical" evidence="7">
    <location>
        <begin position="137"/>
        <end position="154"/>
    </location>
</feature>
<comment type="subcellular location">
    <subcellularLocation>
        <location evidence="7">Cell inner membrane</location>
        <topology evidence="7">Multi-pass membrane protein</topology>
    </subcellularLocation>
    <subcellularLocation>
        <location evidence="1">Cell membrane</location>
        <topology evidence="1">Multi-pass membrane protein</topology>
    </subcellularLocation>
</comment>
<evidence type="ECO:0000256" key="7">
    <source>
        <dbReference type="RuleBase" id="RU365041"/>
    </source>
</evidence>
<sequence>MAGSVDVVWNTIREEFSDLGDLPNFTRIFIRLMLAVLLGGILGYERQRSGKPAGLRTHMLVSLGAALFVLIPMQSGMHVGDVSRVLQGVIAGIGFLGAGAIIKMSEEGQIKGLTTAASIWLTAAIGVAAGMGREATALFSTLLAFIILSALHKLDKYIGARTKKHHHVHLPPAEGTTRTASRDEE</sequence>
<keyword evidence="6 7" id="KW-0472">Membrane</keyword>
<dbReference type="GO" id="GO:0008168">
    <property type="term" value="F:methyltransferase activity"/>
    <property type="evidence" value="ECO:0007669"/>
    <property type="project" value="UniProtKB-KW"/>
</dbReference>
<dbReference type="InterPro" id="IPR003416">
    <property type="entry name" value="MgtC/SapB/SrpB/YhiD_fam"/>
</dbReference>
<keyword evidence="5 7" id="KW-1133">Transmembrane helix</keyword>
<dbReference type="EMBL" id="NEVM01000001">
    <property type="protein sequence ID" value="OZI37721.1"/>
    <property type="molecule type" value="Genomic_DNA"/>
</dbReference>
<keyword evidence="4 7" id="KW-0812">Transmembrane</keyword>
<keyword evidence="9" id="KW-0489">Methyltransferase</keyword>
<feature type="transmembrane region" description="Helical" evidence="7">
    <location>
        <begin position="55"/>
        <end position="73"/>
    </location>
</feature>
<keyword evidence="7" id="KW-0997">Cell inner membrane</keyword>
<evidence type="ECO:0000256" key="3">
    <source>
        <dbReference type="ARBA" id="ARBA00022475"/>
    </source>
</evidence>
<feature type="transmembrane region" description="Helical" evidence="7">
    <location>
        <begin position="85"/>
        <end position="102"/>
    </location>
</feature>
<dbReference type="OrthoDB" id="9811198at2"/>
<dbReference type="PANTHER" id="PTHR33778:SF1">
    <property type="entry name" value="MAGNESIUM TRANSPORTER YHID-RELATED"/>
    <property type="match status" value="1"/>
</dbReference>
<feature type="domain" description="MgtC/SapB/SrpB/YhiD N-terminal" evidence="8">
    <location>
        <begin position="32"/>
        <end position="156"/>
    </location>
</feature>
<dbReference type="AlphaFoldDB" id="A0A261SL03"/>
<evidence type="ECO:0000256" key="4">
    <source>
        <dbReference type="ARBA" id="ARBA00022692"/>
    </source>
</evidence>
<feature type="transmembrane region" description="Helical" evidence="7">
    <location>
        <begin position="114"/>
        <end position="131"/>
    </location>
</feature>
<evidence type="ECO:0000256" key="6">
    <source>
        <dbReference type="ARBA" id="ARBA00023136"/>
    </source>
</evidence>
<evidence type="ECO:0000256" key="2">
    <source>
        <dbReference type="ARBA" id="ARBA00009298"/>
    </source>
</evidence>
<proteinExistence type="inferred from homology"/>
<comment type="similarity">
    <text evidence="2 7">Belongs to the MgtC/SapB family.</text>
</comment>
<dbReference type="GO" id="GO:0005886">
    <property type="term" value="C:plasma membrane"/>
    <property type="evidence" value="ECO:0007669"/>
    <property type="project" value="UniProtKB-SubCell"/>
</dbReference>
<protein>
    <recommendedName>
        <fullName evidence="7">Protein MgtC</fullName>
    </recommendedName>
</protein>
<dbReference type="PANTHER" id="PTHR33778">
    <property type="entry name" value="PROTEIN MGTC"/>
    <property type="match status" value="1"/>
</dbReference>
<evidence type="ECO:0000313" key="9">
    <source>
        <dbReference type="EMBL" id="OZI37721.1"/>
    </source>
</evidence>
<keyword evidence="3" id="KW-1003">Cell membrane</keyword>